<proteinExistence type="predicted"/>
<evidence type="ECO:0000313" key="2">
    <source>
        <dbReference type="EMBL" id="AEB12260.1"/>
    </source>
</evidence>
<dbReference type="SUPFAM" id="SSF53271">
    <property type="entry name" value="PRTase-like"/>
    <property type="match status" value="1"/>
</dbReference>
<dbReference type="KEGG" id="mhd:Marky_1525"/>
<dbReference type="InterPro" id="IPR029057">
    <property type="entry name" value="PRTase-like"/>
</dbReference>
<dbReference type="GO" id="GO:0016757">
    <property type="term" value="F:glycosyltransferase activity"/>
    <property type="evidence" value="ECO:0007669"/>
    <property type="project" value="UniProtKB-KW"/>
</dbReference>
<dbReference type="Pfam" id="PF00156">
    <property type="entry name" value="Pribosyltran"/>
    <property type="match status" value="1"/>
</dbReference>
<dbReference type="eggNOG" id="COG0503">
    <property type="taxonomic scope" value="Bacteria"/>
</dbReference>
<protein>
    <submittedName>
        <fullName evidence="2">Phosphoribosyltransferase</fullName>
    </submittedName>
</protein>
<accession>F2NPH9</accession>
<keyword evidence="2" id="KW-0808">Transferase</keyword>
<dbReference type="PANTHER" id="PTHR43218:SF1">
    <property type="entry name" value="PHOSPHORIBOSYLTRANSFERASE"/>
    <property type="match status" value="1"/>
</dbReference>
<dbReference type="OrthoDB" id="31523at2"/>
<reference evidence="2 3" key="1">
    <citation type="journal article" date="2012" name="Stand. Genomic Sci.">
        <title>Complete genome sequence of the aerobic, heterotroph Marinithermus hydrothermalis type strain (T1(T)) from a deep-sea hydrothermal vent chimney.</title>
        <authorList>
            <person name="Copeland A."/>
            <person name="Gu W."/>
            <person name="Yasawong M."/>
            <person name="Lapidus A."/>
            <person name="Lucas S."/>
            <person name="Deshpande S."/>
            <person name="Pagani I."/>
            <person name="Tapia R."/>
            <person name="Cheng J.F."/>
            <person name="Goodwin L.A."/>
            <person name="Pitluck S."/>
            <person name="Liolios K."/>
            <person name="Ivanova N."/>
            <person name="Mavromatis K."/>
            <person name="Mikhailova N."/>
            <person name="Pati A."/>
            <person name="Chen A."/>
            <person name="Palaniappan K."/>
            <person name="Land M."/>
            <person name="Pan C."/>
            <person name="Brambilla E.M."/>
            <person name="Rohde M."/>
            <person name="Tindall B.J."/>
            <person name="Sikorski J."/>
            <person name="Goker M."/>
            <person name="Detter J.C."/>
            <person name="Bristow J."/>
            <person name="Eisen J.A."/>
            <person name="Markowitz V."/>
            <person name="Hugenholtz P."/>
            <person name="Kyrpides N.C."/>
            <person name="Klenk H.P."/>
            <person name="Woyke T."/>
        </authorList>
    </citation>
    <scope>NUCLEOTIDE SEQUENCE [LARGE SCALE GENOMIC DNA]</scope>
    <source>
        <strain evidence="3">DSM 14884 / JCM 11576 / T1</strain>
    </source>
</reference>
<dbReference type="AlphaFoldDB" id="F2NPH9"/>
<dbReference type="CDD" id="cd06223">
    <property type="entry name" value="PRTases_typeI"/>
    <property type="match status" value="1"/>
</dbReference>
<evidence type="ECO:0000313" key="3">
    <source>
        <dbReference type="Proteomes" id="UP000007030"/>
    </source>
</evidence>
<dbReference type="STRING" id="869210.Marky_1525"/>
<dbReference type="PANTHER" id="PTHR43218">
    <property type="entry name" value="PHOSPHORIBOSYLTRANSFERASE-RELATED"/>
    <property type="match status" value="1"/>
</dbReference>
<dbReference type="NCBIfam" id="NF005592">
    <property type="entry name" value="PRK07322.1"/>
    <property type="match status" value="1"/>
</dbReference>
<dbReference type="EMBL" id="CP002630">
    <property type="protein sequence ID" value="AEB12260.1"/>
    <property type="molecule type" value="Genomic_DNA"/>
</dbReference>
<gene>
    <name evidence="2" type="ordered locus">Marky_1525</name>
</gene>
<dbReference type="RefSeq" id="WP_013704307.1">
    <property type="nucleotide sequence ID" value="NC_015387.1"/>
</dbReference>
<evidence type="ECO:0000259" key="1">
    <source>
        <dbReference type="Pfam" id="PF00156"/>
    </source>
</evidence>
<keyword evidence="3" id="KW-1185">Reference proteome</keyword>
<keyword evidence="2" id="KW-0328">Glycosyltransferase</keyword>
<sequence length="175" mass="19317">MDTYPITIGNLTRRVPLHEPFPGVRLPLIDFLGDVGLAKALAEALVKHVPAETDVLVTAETSSIPLVHEMAALLGKPYVVVRKRRRPYMHDPLIQEVESLTLGANEVLWLDRRYVERLLNQKATLVIDVVASGGTMHALERLVHRAGAEVVARLAAFRQGTPKVEVVALEELPVL</sequence>
<dbReference type="Gene3D" id="3.40.50.2020">
    <property type="match status" value="1"/>
</dbReference>
<name>F2NPH9_MARHT</name>
<organism evidence="2 3">
    <name type="scientific">Marinithermus hydrothermalis (strain DSM 14884 / JCM 11576 / T1)</name>
    <dbReference type="NCBI Taxonomy" id="869210"/>
    <lineage>
        <taxon>Bacteria</taxon>
        <taxon>Thermotogati</taxon>
        <taxon>Deinococcota</taxon>
        <taxon>Deinococci</taxon>
        <taxon>Thermales</taxon>
        <taxon>Thermaceae</taxon>
        <taxon>Marinithermus</taxon>
    </lineage>
</organism>
<dbReference type="HOGENOM" id="CLU_073912_1_0_0"/>
<feature type="domain" description="Phosphoribosyltransferase" evidence="1">
    <location>
        <begin position="39"/>
        <end position="161"/>
    </location>
</feature>
<dbReference type="Proteomes" id="UP000007030">
    <property type="component" value="Chromosome"/>
</dbReference>
<dbReference type="InterPro" id="IPR000836">
    <property type="entry name" value="PRTase_dom"/>
</dbReference>